<feature type="compositionally biased region" description="Basic and acidic residues" evidence="1">
    <location>
        <begin position="40"/>
        <end position="51"/>
    </location>
</feature>
<feature type="region of interest" description="Disordered" evidence="1">
    <location>
        <begin position="1"/>
        <end position="55"/>
    </location>
</feature>
<name>A0A0S3SIY4_PHAAN</name>
<proteinExistence type="predicted"/>
<sequence length="104" mass="12255">MGQITKQVEERPNRNFGANTEVNPREECKVVESVDDEKVELDTEERSEIESKSTFPFPIHQGKQLDFTELFKMVDNDAPWEHILQQITVYTKSNEEISTKKRRR</sequence>
<dbReference type="AlphaFoldDB" id="A0A0S3SIY4"/>
<evidence type="ECO:0000256" key="1">
    <source>
        <dbReference type="SAM" id="MobiDB-lite"/>
    </source>
</evidence>
<dbReference type="EMBL" id="AP015040">
    <property type="protein sequence ID" value="BAT92813.1"/>
    <property type="molecule type" value="Genomic_DNA"/>
</dbReference>
<organism evidence="2 3">
    <name type="scientific">Vigna angularis var. angularis</name>
    <dbReference type="NCBI Taxonomy" id="157739"/>
    <lineage>
        <taxon>Eukaryota</taxon>
        <taxon>Viridiplantae</taxon>
        <taxon>Streptophyta</taxon>
        <taxon>Embryophyta</taxon>
        <taxon>Tracheophyta</taxon>
        <taxon>Spermatophyta</taxon>
        <taxon>Magnoliopsida</taxon>
        <taxon>eudicotyledons</taxon>
        <taxon>Gunneridae</taxon>
        <taxon>Pentapetalae</taxon>
        <taxon>rosids</taxon>
        <taxon>fabids</taxon>
        <taxon>Fabales</taxon>
        <taxon>Fabaceae</taxon>
        <taxon>Papilionoideae</taxon>
        <taxon>50 kb inversion clade</taxon>
        <taxon>NPAAA clade</taxon>
        <taxon>indigoferoid/millettioid clade</taxon>
        <taxon>Phaseoleae</taxon>
        <taxon>Vigna</taxon>
    </lineage>
</organism>
<gene>
    <name evidence="2" type="primary">Vigan.07G165400</name>
    <name evidence="2" type="ORF">VIGAN_07165400</name>
</gene>
<feature type="non-terminal residue" evidence="2">
    <location>
        <position position="104"/>
    </location>
</feature>
<keyword evidence="3" id="KW-1185">Reference proteome</keyword>
<protein>
    <submittedName>
        <fullName evidence="2">Uncharacterized protein</fullName>
    </submittedName>
</protein>
<dbReference type="Proteomes" id="UP000291084">
    <property type="component" value="Chromosome 7"/>
</dbReference>
<accession>A0A0S3SIY4</accession>
<reference evidence="2 3" key="1">
    <citation type="journal article" date="2015" name="Sci. Rep.">
        <title>The power of single molecule real-time sequencing technology in the de novo assembly of a eukaryotic genome.</title>
        <authorList>
            <person name="Sakai H."/>
            <person name="Naito K."/>
            <person name="Ogiso-Tanaka E."/>
            <person name="Takahashi Y."/>
            <person name="Iseki K."/>
            <person name="Muto C."/>
            <person name="Satou K."/>
            <person name="Teruya K."/>
            <person name="Shiroma A."/>
            <person name="Shimoji M."/>
            <person name="Hirano T."/>
            <person name="Itoh T."/>
            <person name="Kaga A."/>
            <person name="Tomooka N."/>
        </authorList>
    </citation>
    <scope>NUCLEOTIDE SEQUENCE [LARGE SCALE GENOMIC DNA]</scope>
    <source>
        <strain evidence="3">cv. Shumari</strain>
    </source>
</reference>
<feature type="compositionally biased region" description="Basic and acidic residues" evidence="1">
    <location>
        <begin position="23"/>
        <end position="32"/>
    </location>
</feature>
<evidence type="ECO:0000313" key="3">
    <source>
        <dbReference type="Proteomes" id="UP000291084"/>
    </source>
</evidence>
<evidence type="ECO:0000313" key="2">
    <source>
        <dbReference type="EMBL" id="BAT92813.1"/>
    </source>
</evidence>